<reference evidence="1 2" key="1">
    <citation type="submission" date="2020-08" db="EMBL/GenBank/DDBJ databases">
        <title>Cohnella phylogeny.</title>
        <authorList>
            <person name="Dunlap C."/>
        </authorList>
    </citation>
    <scope>NUCLEOTIDE SEQUENCE [LARGE SCALE GENOMIC DNA]</scope>
    <source>
        <strain evidence="1 2">CBP 2801</strain>
    </source>
</reference>
<comment type="caution">
    <text evidence="1">The sequence shown here is derived from an EMBL/GenBank/DDBJ whole genome shotgun (WGS) entry which is preliminary data.</text>
</comment>
<proteinExistence type="predicted"/>
<organism evidence="1 2">
    <name type="scientific">Cohnella zeiphila</name>
    <dbReference type="NCBI Taxonomy" id="2761120"/>
    <lineage>
        <taxon>Bacteria</taxon>
        <taxon>Bacillati</taxon>
        <taxon>Bacillota</taxon>
        <taxon>Bacilli</taxon>
        <taxon>Bacillales</taxon>
        <taxon>Paenibacillaceae</taxon>
        <taxon>Cohnella</taxon>
    </lineage>
</organism>
<keyword evidence="2" id="KW-1185">Reference proteome</keyword>
<dbReference type="Proteomes" id="UP000564644">
    <property type="component" value="Unassembled WGS sequence"/>
</dbReference>
<protein>
    <submittedName>
        <fullName evidence="1">Uncharacterized protein</fullName>
    </submittedName>
</protein>
<evidence type="ECO:0000313" key="1">
    <source>
        <dbReference type="EMBL" id="MBB6732674.1"/>
    </source>
</evidence>
<accession>A0A7X0SPJ5</accession>
<dbReference type="AlphaFoldDB" id="A0A7X0SPJ5"/>
<dbReference type="EMBL" id="JACJVO010000021">
    <property type="protein sequence ID" value="MBB6732674.1"/>
    <property type="molecule type" value="Genomic_DNA"/>
</dbReference>
<sequence length="149" mass="17362">MAKTADLDRFEKKLCPMIDHALGILKRGVTDERARMLLDLHKINYWRDNSYDCFDLKLIQICLESSLLLRRSDLDDFRLFANEILVSEGKEDDKHLLANLLHTLQKAVLENRLLSYEQLAIEIENTSSLNFNEGLSREQIDKLLSKNNK</sequence>
<gene>
    <name evidence="1" type="ORF">H7C18_17265</name>
</gene>
<evidence type="ECO:0000313" key="2">
    <source>
        <dbReference type="Proteomes" id="UP000564644"/>
    </source>
</evidence>
<dbReference type="RefSeq" id="WP_185130334.1">
    <property type="nucleotide sequence ID" value="NZ_JACJVO010000021.1"/>
</dbReference>
<name>A0A7X0SPJ5_9BACL</name>